<reference evidence="2" key="1">
    <citation type="journal article" date="2021" name="Proc. Natl. Acad. Sci. U.S.A.">
        <title>A Catalog of Tens of Thousands of Viruses from Human Metagenomes Reveals Hidden Associations with Chronic Diseases.</title>
        <authorList>
            <person name="Tisza M.J."/>
            <person name="Buck C.B."/>
        </authorList>
    </citation>
    <scope>NUCLEOTIDE SEQUENCE</scope>
    <source>
        <strain evidence="2">CtegP15</strain>
    </source>
</reference>
<evidence type="ECO:0000313" key="2">
    <source>
        <dbReference type="EMBL" id="DAE01111.1"/>
    </source>
</evidence>
<name>A0A8S5P201_9CAUD</name>
<proteinExistence type="predicted"/>
<organism evidence="2">
    <name type="scientific">Myoviridae sp. ctegP15</name>
    <dbReference type="NCBI Taxonomy" id="2825146"/>
    <lineage>
        <taxon>Viruses</taxon>
        <taxon>Duplodnaviria</taxon>
        <taxon>Heunggongvirae</taxon>
        <taxon>Uroviricota</taxon>
        <taxon>Caudoviricetes</taxon>
    </lineage>
</organism>
<keyword evidence="1" id="KW-0812">Transmembrane</keyword>
<protein>
    <submittedName>
        <fullName evidence="2">Uncharacterized protein</fullName>
    </submittedName>
</protein>
<sequence length="52" mass="5980">MSMFLTWLIGWELSIKDKLLLIVQEFIFLVILFAGVYLLTNGYQGGIAWLNS</sequence>
<evidence type="ECO:0000256" key="1">
    <source>
        <dbReference type="SAM" id="Phobius"/>
    </source>
</evidence>
<keyword evidence="1" id="KW-1133">Transmembrane helix</keyword>
<dbReference type="EMBL" id="BK015319">
    <property type="protein sequence ID" value="DAE01111.1"/>
    <property type="molecule type" value="Genomic_DNA"/>
</dbReference>
<feature type="transmembrane region" description="Helical" evidence="1">
    <location>
        <begin position="20"/>
        <end position="39"/>
    </location>
</feature>
<keyword evidence="1" id="KW-0472">Membrane</keyword>
<accession>A0A8S5P201</accession>